<evidence type="ECO:0000256" key="8">
    <source>
        <dbReference type="ARBA" id="ARBA00023163"/>
    </source>
</evidence>
<keyword evidence="3 11" id="KW-0479">Metal-binding</keyword>
<dbReference type="STRING" id="6239.T12C9.1.1"/>
<dbReference type="eggNOG" id="KOG3575">
    <property type="taxonomic scope" value="Eukaryota"/>
</dbReference>
<dbReference type="UCSC" id="T12C9.1">
    <property type="organism name" value="c. elegans"/>
</dbReference>
<dbReference type="GeneID" id="188451"/>
<evidence type="ECO:0000256" key="4">
    <source>
        <dbReference type="ARBA" id="ARBA00022771"/>
    </source>
</evidence>
<name>Q95QB3_CAEEL</name>
<dbReference type="KEGG" id="cel:CELE_T12C9.1"/>
<keyword evidence="4 11" id="KW-0863">Zinc-finger</keyword>
<comment type="subcellular location">
    <subcellularLocation>
        <location evidence="1 11">Nucleus</location>
    </subcellularLocation>
</comment>
<dbReference type="OrthoDB" id="5830034at2759"/>
<feature type="domain" description="Nuclear receptor" evidence="12">
    <location>
        <begin position="10"/>
        <end position="85"/>
    </location>
</feature>
<dbReference type="PROSITE" id="PS51843">
    <property type="entry name" value="NR_LBD"/>
    <property type="match status" value="1"/>
</dbReference>
<dbReference type="PaxDb" id="6239-T12C9.1"/>
<dbReference type="Gene3D" id="3.30.50.10">
    <property type="entry name" value="Erythroid Transcription Factor GATA-1, subunit A"/>
    <property type="match status" value="1"/>
</dbReference>
<sequence length="378" mass="43300">MGPRQKDKDQSKCSICREPGDGFHFGAEACRACAAFFRRSVSQSKTYLCQGNNDCDVTVNIRCMCRACRYVKCIEVGMNPVGVQQKPRLPKNRKEVSIDLLSSPRTSNSLMLELPLTGQMPILSKIRASYQTMCNARIALHKAEDKTVFEKRTPKAVNYKEAVKQGMKDVTLASDWVSWSFDEFSNLPIDQKRILFHNSYTAFFIMESGFSSHLNNTPDAITFPSGDYIDTNDLNSFYNGTDSDKQISSEDINRLFKPSYERFKKSVILPMMTLQMDIIEYLALFTMLLWDTGLIELSDECIKIGDKIKTQVLKELDFYMRNVKKVEEPLVRIGTLVNILPDVHKSVRRIQDDLEMTKVFNLYAPSDEFYDLVMGNYN</sequence>
<dbReference type="FunCoup" id="Q95QB3">
    <property type="interactions" value="168"/>
</dbReference>
<dbReference type="PANTHER" id="PTHR46011">
    <property type="entry name" value="NUCLEAR HORMONE RECEPTOR FAMILY MEMBER NHR-86-RELATED"/>
    <property type="match status" value="1"/>
</dbReference>
<evidence type="ECO:0000256" key="5">
    <source>
        <dbReference type="ARBA" id="ARBA00022833"/>
    </source>
</evidence>
<dbReference type="GO" id="GO:0008270">
    <property type="term" value="F:zinc ion binding"/>
    <property type="evidence" value="ECO:0007669"/>
    <property type="project" value="UniProtKB-KW"/>
</dbReference>
<dbReference type="InterPro" id="IPR049636">
    <property type="entry name" value="HNF4-like_DBD"/>
</dbReference>
<dbReference type="GO" id="GO:0000978">
    <property type="term" value="F:RNA polymerase II cis-regulatory region sequence-specific DNA binding"/>
    <property type="evidence" value="ECO:0007669"/>
    <property type="project" value="InterPro"/>
</dbReference>
<keyword evidence="5 11" id="KW-0862">Zinc</keyword>
<evidence type="ECO:0000313" key="14">
    <source>
        <dbReference type="EMBL" id="CCD73609.1"/>
    </source>
</evidence>
<dbReference type="Pfam" id="PF00105">
    <property type="entry name" value="zf-C4"/>
    <property type="match status" value="1"/>
</dbReference>
<dbReference type="Gene3D" id="1.10.565.10">
    <property type="entry name" value="Retinoid X Receptor"/>
    <property type="match status" value="1"/>
</dbReference>
<dbReference type="CDD" id="cd06960">
    <property type="entry name" value="NR_DBD_HNF4A"/>
    <property type="match status" value="1"/>
</dbReference>
<keyword evidence="8 11" id="KW-0804">Transcription</keyword>
<dbReference type="InterPro" id="IPR000536">
    <property type="entry name" value="Nucl_hrmn_rcpt_lig-bd"/>
</dbReference>
<evidence type="ECO:0000256" key="1">
    <source>
        <dbReference type="ARBA" id="ARBA00004123"/>
    </source>
</evidence>
<keyword evidence="9 11" id="KW-0675">Receptor</keyword>
<dbReference type="PRINTS" id="PR00047">
    <property type="entry name" value="STROIDFINGER"/>
</dbReference>
<dbReference type="RefSeq" id="NP_494784.1">
    <property type="nucleotide sequence ID" value="NM_062383.7"/>
</dbReference>
<dbReference type="SUPFAM" id="SSF48508">
    <property type="entry name" value="Nuclear receptor ligand-binding domain"/>
    <property type="match status" value="1"/>
</dbReference>
<dbReference type="PROSITE" id="PS00031">
    <property type="entry name" value="NUCLEAR_REC_DBD_1"/>
    <property type="match status" value="1"/>
</dbReference>
<evidence type="ECO:0000256" key="7">
    <source>
        <dbReference type="ARBA" id="ARBA00023125"/>
    </source>
</evidence>
<dbReference type="SMART" id="SM00399">
    <property type="entry name" value="ZnF_C4"/>
    <property type="match status" value="1"/>
</dbReference>
<evidence type="ECO:0000259" key="12">
    <source>
        <dbReference type="PROSITE" id="PS51030"/>
    </source>
</evidence>
<evidence type="ECO:0000256" key="11">
    <source>
        <dbReference type="RuleBase" id="RU004334"/>
    </source>
</evidence>
<reference evidence="14 15" key="1">
    <citation type="journal article" date="1998" name="Science">
        <title>Genome sequence of the nematode C. elegans: a platform for investigating biology.</title>
        <authorList>
            <consortium name="The C. elegans sequencing consortium"/>
            <person name="Sulson J.E."/>
            <person name="Waterston R."/>
        </authorList>
    </citation>
    <scope>NUCLEOTIDE SEQUENCE [LARGE SCALE GENOMIC DNA]</scope>
    <source>
        <strain evidence="14 15">Bristol N2</strain>
    </source>
</reference>
<evidence type="ECO:0000313" key="16">
    <source>
        <dbReference type="WormBase" id="T12C9.1"/>
    </source>
</evidence>
<dbReference type="Pfam" id="PF00104">
    <property type="entry name" value="Hormone_recep"/>
    <property type="match status" value="1"/>
</dbReference>
<dbReference type="AlphaFoldDB" id="Q95QB3"/>
<dbReference type="GO" id="GO:0003700">
    <property type="term" value="F:DNA-binding transcription factor activity"/>
    <property type="evidence" value="ECO:0000318"/>
    <property type="project" value="GO_Central"/>
</dbReference>
<organism evidence="14 15">
    <name type="scientific">Caenorhabditis elegans</name>
    <dbReference type="NCBI Taxonomy" id="6239"/>
    <lineage>
        <taxon>Eukaryota</taxon>
        <taxon>Metazoa</taxon>
        <taxon>Ecdysozoa</taxon>
        <taxon>Nematoda</taxon>
        <taxon>Chromadorea</taxon>
        <taxon>Rhabditida</taxon>
        <taxon>Rhabditina</taxon>
        <taxon>Rhabditomorpha</taxon>
        <taxon>Rhabditoidea</taxon>
        <taxon>Rhabditidae</taxon>
        <taxon>Peloderinae</taxon>
        <taxon>Caenorhabditis</taxon>
    </lineage>
</organism>
<keyword evidence="15" id="KW-1185">Reference proteome</keyword>
<protein>
    <submittedName>
        <fullName evidence="14">Nuclear Hormone Receptor family</fullName>
    </submittedName>
</protein>
<evidence type="ECO:0000313" key="15">
    <source>
        <dbReference type="Proteomes" id="UP000001940"/>
    </source>
</evidence>
<dbReference type="PhylomeDB" id="Q95QB3"/>
<dbReference type="SUPFAM" id="SSF57716">
    <property type="entry name" value="Glucocorticoid receptor-like (DNA-binding domain)"/>
    <property type="match status" value="1"/>
</dbReference>
<proteinExistence type="inferred from homology"/>
<dbReference type="GO" id="GO:0005634">
    <property type="term" value="C:nucleus"/>
    <property type="evidence" value="ECO:0000318"/>
    <property type="project" value="GO_Central"/>
</dbReference>
<evidence type="ECO:0000256" key="10">
    <source>
        <dbReference type="ARBA" id="ARBA00023242"/>
    </source>
</evidence>
<evidence type="ECO:0000259" key="13">
    <source>
        <dbReference type="PROSITE" id="PS51843"/>
    </source>
</evidence>
<feature type="domain" description="NR LBD" evidence="13">
    <location>
        <begin position="118"/>
        <end position="376"/>
    </location>
</feature>
<evidence type="ECO:0000256" key="3">
    <source>
        <dbReference type="ARBA" id="ARBA00022723"/>
    </source>
</evidence>
<dbReference type="OMA" id="ANDCDIA"/>
<dbReference type="CTD" id="188451"/>
<dbReference type="AGR" id="WB:WBGene00020460"/>
<dbReference type="Bgee" id="WBGene00020460">
    <property type="expression patterns" value="Expressed in embryo and 2 other cell types or tissues"/>
</dbReference>
<dbReference type="EMBL" id="BX284602">
    <property type="protein sequence ID" value="CCD73609.1"/>
    <property type="molecule type" value="Genomic_DNA"/>
</dbReference>
<dbReference type="GO" id="GO:0006357">
    <property type="term" value="P:regulation of transcription by RNA polymerase II"/>
    <property type="evidence" value="ECO:0000318"/>
    <property type="project" value="GO_Central"/>
</dbReference>
<dbReference type="HOGENOM" id="CLU_007368_1_1_1"/>
<dbReference type="PANTHER" id="PTHR46011:SF18">
    <property type="entry name" value="NR LBD DOMAIN-CONTAINING PROTEIN-RELATED"/>
    <property type="match status" value="1"/>
</dbReference>
<dbReference type="SMR" id="Q95QB3"/>
<keyword evidence="10 11" id="KW-0539">Nucleus</keyword>
<dbReference type="InParanoid" id="Q95QB3"/>
<keyword evidence="7 11" id="KW-0238">DNA-binding</keyword>
<gene>
    <name evidence="14 16" type="primary">nhr-273</name>
    <name evidence="14" type="ORF">CELE_T12C9.1</name>
    <name evidence="16" type="ORF">T12C9.1</name>
</gene>
<dbReference type="InterPro" id="IPR035500">
    <property type="entry name" value="NHR-like_dom_sf"/>
</dbReference>
<evidence type="ECO:0000256" key="6">
    <source>
        <dbReference type="ARBA" id="ARBA00023015"/>
    </source>
</evidence>
<dbReference type="IntAct" id="Q95QB3">
    <property type="interactions" value="15"/>
</dbReference>
<dbReference type="InterPro" id="IPR001628">
    <property type="entry name" value="Znf_hrmn_rcpt"/>
</dbReference>
<evidence type="ECO:0000256" key="2">
    <source>
        <dbReference type="ARBA" id="ARBA00005993"/>
    </source>
</evidence>
<dbReference type="Proteomes" id="UP000001940">
    <property type="component" value="Chromosome II"/>
</dbReference>
<dbReference type="WormBase" id="T12C9.1">
    <property type="protein sequence ID" value="CE26822"/>
    <property type="gene ID" value="WBGene00020460"/>
    <property type="gene designation" value="nhr-273"/>
</dbReference>
<evidence type="ECO:0000256" key="9">
    <source>
        <dbReference type="ARBA" id="ARBA00023170"/>
    </source>
</evidence>
<dbReference type="PROSITE" id="PS51030">
    <property type="entry name" value="NUCLEAR_REC_DBD_2"/>
    <property type="match status" value="1"/>
</dbReference>
<comment type="similarity">
    <text evidence="2 11">Belongs to the nuclear hormone receptor family.</text>
</comment>
<dbReference type="InterPro" id="IPR013088">
    <property type="entry name" value="Znf_NHR/GATA"/>
</dbReference>
<dbReference type="CDD" id="cd06157">
    <property type="entry name" value="NR_LBD"/>
    <property type="match status" value="1"/>
</dbReference>
<accession>Q95QB3</accession>
<dbReference type="SMART" id="SM00430">
    <property type="entry name" value="HOLI"/>
    <property type="match status" value="1"/>
</dbReference>
<keyword evidence="6 11" id="KW-0805">Transcription regulation</keyword>